<evidence type="ECO:0000256" key="3">
    <source>
        <dbReference type="ARBA" id="ARBA00022989"/>
    </source>
</evidence>
<evidence type="ECO:0000256" key="5">
    <source>
        <dbReference type="SAM" id="MobiDB-lite"/>
    </source>
</evidence>
<dbReference type="eggNOG" id="KOG2513">
    <property type="taxonomic scope" value="Eukaryota"/>
</dbReference>
<dbReference type="OrthoDB" id="296386at2759"/>
<evidence type="ECO:0000313" key="9">
    <source>
        <dbReference type="EMBL" id="EMR61487.1"/>
    </source>
</evidence>
<organism evidence="9 10">
    <name type="scientific">Eutypa lata (strain UCR-EL1)</name>
    <name type="common">Grapevine dieback disease fungus</name>
    <name type="synonym">Eutypa armeniacae</name>
    <dbReference type="NCBI Taxonomy" id="1287681"/>
    <lineage>
        <taxon>Eukaryota</taxon>
        <taxon>Fungi</taxon>
        <taxon>Dikarya</taxon>
        <taxon>Ascomycota</taxon>
        <taxon>Pezizomycotina</taxon>
        <taxon>Sordariomycetes</taxon>
        <taxon>Xylariomycetidae</taxon>
        <taxon>Xylariales</taxon>
        <taxon>Diatrypaceae</taxon>
        <taxon>Eutypa</taxon>
    </lineage>
</organism>
<feature type="region of interest" description="Disordered" evidence="5">
    <location>
        <begin position="680"/>
        <end position="716"/>
    </location>
</feature>
<feature type="region of interest" description="Disordered" evidence="5">
    <location>
        <begin position="475"/>
        <end position="500"/>
    </location>
</feature>
<dbReference type="PANTHER" id="PTHR12308:SF77">
    <property type="entry name" value="MEMBRANE STRESS RESPONSE PROTEIN (IST2), PUTATIVE (AFU_ORTHOLOGUE AFUA_4G03330)-RELATED"/>
    <property type="match status" value="1"/>
</dbReference>
<name>M7SBF4_EUTLA</name>
<accession>M7SBF4</accession>
<feature type="transmembrane region" description="Helical" evidence="6">
    <location>
        <begin position="193"/>
        <end position="211"/>
    </location>
</feature>
<dbReference type="EMBL" id="KB707609">
    <property type="protein sequence ID" value="EMR61487.1"/>
    <property type="molecule type" value="Genomic_DNA"/>
</dbReference>
<evidence type="ECO:0000256" key="2">
    <source>
        <dbReference type="ARBA" id="ARBA00022692"/>
    </source>
</evidence>
<sequence length="750" mass="85017">MDLLMNGKAAEQQPRHRACNDTYVIHYDFSEIDQTRAVKEFQCLCRDLRGVGLQIEVQPGRAQSLLLFSKAPKRLLGSTVYRSRVKDYLYGITNTAPEAPNDDGGVEADFEAEDVLSMYHLVSWSKENGGAGITAGFGQWENVKSIFPLHNEAVNRALLGHLSKRLFLATEDLDRIRDLFGTKVAFYFAYMQTYLRFLSFSAATGVLAWAFLPKYSFVYAVATLFGSTVFLEAWKIRQAELGTRWDVRGVGTLKVNQPKFRHEKIVVDAAGRTKHYFPKWKQVSRQLLQVPFFAAALLALGAIITFVFAAEVVIGEAYEGPHKWCLEYLPTLLLAAALPYINSCLEGAAAALVEYENHRTFDYYDMSLTQKLFGLSFIANYLPILLTAFVYIPLGDVIVPRLQACLNTVFGEGLSRYLDNASFRKDSDRLRNELIALTITGQLSDALQESVVPYVMHRVKGWYSTYRSYRSLLPHSSSSSSRAPHNHLGNEEEKQQEEAKAEAFLRNVQQQASLPPYNVQDDISEMAIQFGYLTLFSPVWPLVSVGFFVNNWIELRSDFFKICIDQQRPHPVRTDGIGPWVGWLDTLAWLGSLCTTAIVHVFGTSTITSTEISDSSVIGGYESSSWWWWSLPVSIWLGEHIFLAWRSAVQFVLQSLGSDEVRNERVERYARRKKYMERVTRDRETATGVPNKETNAHDDDDNNNTNDRPEIERRICTSDKSSVGLKGMRQTGMDRCEEVGVRLIKTLKQD</sequence>
<reference evidence="10" key="1">
    <citation type="journal article" date="2013" name="Genome Announc.">
        <title>Draft genome sequence of the grapevine dieback fungus Eutypa lata UCR-EL1.</title>
        <authorList>
            <person name="Blanco-Ulate B."/>
            <person name="Rolshausen P.E."/>
            <person name="Cantu D."/>
        </authorList>
    </citation>
    <scope>NUCLEOTIDE SEQUENCE [LARGE SCALE GENOMIC DNA]</scope>
    <source>
        <strain evidence="10">UCR-EL1</strain>
    </source>
</reference>
<dbReference type="HOGENOM" id="CLU_010867_0_0_1"/>
<dbReference type="AlphaFoldDB" id="M7SBF4"/>
<feature type="compositionally biased region" description="Basic and acidic residues" evidence="5">
    <location>
        <begin position="707"/>
        <end position="716"/>
    </location>
</feature>
<dbReference type="InterPro" id="IPR007632">
    <property type="entry name" value="Anoctamin"/>
</dbReference>
<evidence type="ECO:0000256" key="6">
    <source>
        <dbReference type="SAM" id="Phobius"/>
    </source>
</evidence>
<feature type="transmembrane region" description="Helical" evidence="6">
    <location>
        <begin position="217"/>
        <end position="234"/>
    </location>
</feature>
<dbReference type="Proteomes" id="UP000012174">
    <property type="component" value="Unassembled WGS sequence"/>
</dbReference>
<dbReference type="PANTHER" id="PTHR12308">
    <property type="entry name" value="ANOCTAMIN"/>
    <property type="match status" value="1"/>
</dbReference>
<dbReference type="Pfam" id="PF20877">
    <property type="entry name" value="Anoctamin_N"/>
    <property type="match status" value="1"/>
</dbReference>
<dbReference type="Pfam" id="PF04547">
    <property type="entry name" value="Anoctamin"/>
    <property type="match status" value="1"/>
</dbReference>
<evidence type="ECO:0000259" key="8">
    <source>
        <dbReference type="Pfam" id="PF20877"/>
    </source>
</evidence>
<evidence type="ECO:0000256" key="1">
    <source>
        <dbReference type="ARBA" id="ARBA00004141"/>
    </source>
</evidence>
<feature type="domain" description="Anoctamin transmembrane" evidence="7">
    <location>
        <begin position="176"/>
        <end position="666"/>
    </location>
</feature>
<comment type="subcellular location">
    <subcellularLocation>
        <location evidence="1">Membrane</location>
        <topology evidence="1">Multi-pass membrane protein</topology>
    </subcellularLocation>
</comment>
<dbReference type="GO" id="GO:0005254">
    <property type="term" value="F:chloride channel activity"/>
    <property type="evidence" value="ECO:0007669"/>
    <property type="project" value="TreeGrafter"/>
</dbReference>
<feature type="domain" description="Anoctamin alpha-beta plait" evidence="8">
    <location>
        <begin position="22"/>
        <end position="143"/>
    </location>
</feature>
<keyword evidence="2 6" id="KW-0812">Transmembrane</keyword>
<gene>
    <name evidence="9" type="ORF">UCREL1_11585</name>
</gene>
<feature type="transmembrane region" description="Helical" evidence="6">
    <location>
        <begin position="287"/>
        <end position="308"/>
    </location>
</feature>
<dbReference type="InterPro" id="IPR049456">
    <property type="entry name" value="Anoctamin_N_fung"/>
</dbReference>
<protein>
    <submittedName>
        <fullName evidence="9">Putative transmembrane protein 16k protein</fullName>
    </submittedName>
</protein>
<dbReference type="GO" id="GO:0032541">
    <property type="term" value="C:cortical endoplasmic reticulum"/>
    <property type="evidence" value="ECO:0007669"/>
    <property type="project" value="TreeGrafter"/>
</dbReference>
<evidence type="ECO:0000259" key="7">
    <source>
        <dbReference type="Pfam" id="PF04547"/>
    </source>
</evidence>
<dbReference type="GO" id="GO:0016020">
    <property type="term" value="C:membrane"/>
    <property type="evidence" value="ECO:0007669"/>
    <property type="project" value="UniProtKB-SubCell"/>
</dbReference>
<keyword evidence="4 6" id="KW-0472">Membrane</keyword>
<evidence type="ECO:0000256" key="4">
    <source>
        <dbReference type="ARBA" id="ARBA00023136"/>
    </source>
</evidence>
<keyword evidence="10" id="KW-1185">Reference proteome</keyword>
<evidence type="ECO:0000313" key="10">
    <source>
        <dbReference type="Proteomes" id="UP000012174"/>
    </source>
</evidence>
<proteinExistence type="predicted"/>
<feature type="transmembrane region" description="Helical" evidence="6">
    <location>
        <begin position="372"/>
        <end position="394"/>
    </location>
</feature>
<dbReference type="InterPro" id="IPR049452">
    <property type="entry name" value="Anoctamin_TM"/>
</dbReference>
<dbReference type="KEGG" id="ela:UCREL1_11585"/>
<feature type="transmembrane region" description="Helical" evidence="6">
    <location>
        <begin position="328"/>
        <end position="352"/>
    </location>
</feature>
<feature type="compositionally biased region" description="Basic and acidic residues" evidence="5">
    <location>
        <begin position="488"/>
        <end position="500"/>
    </location>
</feature>
<dbReference type="OMA" id="YENHRTA"/>
<keyword evidence="3 6" id="KW-1133">Transmembrane helix</keyword>